<proteinExistence type="predicted"/>
<keyword evidence="2" id="KW-1185">Reference proteome</keyword>
<gene>
    <name evidence="1" type="primary">UTP20_2</name>
    <name evidence="1" type="ORF">FBU59_003468</name>
</gene>
<dbReference type="EMBL" id="JANBPW010002228">
    <property type="protein sequence ID" value="KAJ1941553.1"/>
    <property type="molecule type" value="Genomic_DNA"/>
</dbReference>
<accession>A0ACC1J8E3</accession>
<sequence>MDHEGVLEPVLDLVTTLARDLQDEFLPFYEQLVQRILPLMKVENPEIVEWSCNALAYLFKYLSKSLVADLGSTFDLVAPILGTERQKAHTRRFAAESLAFLIRKLRGDPLQKFVCHVVQALVACPDKRMAGFREGIALLFFECIRSVDGRLHSRASGLLTALLNELRKESCGKRLEENQVYLLTLSIIKMCLHYVKRDTSEQIWSVLLSEYDAQVRAITGSKTERLEPYCALLGLLASATILRKGSRVRDYKALFQRCQLAFEVAAFVNSDAYKQPVDESCATIMAHGRIKWLSGLLLQSNVTEMVSVGKLLLDEVFENEPLKSALSMALTLARLEWSQWNQILLPYLVQLTVTKWAEHRNILLLFWAELFQQGMFQSSTANISSVITSRGQILFPSASTKKGKKAKKAAPESVSQSLLQWLLEPIEWSDLLDHQITIPSGEATTFSGFDESEDDSTSVASKTSSGSSKSSVVPEIAIKSAILSVLTNISIDASVLVDGLDSFCTQLSRSIVEITAQLDKDSKYLQHTSASASQRYDIGPADGETWGDEASEALGLHTAKDDRLYWGPYYQLHPLVTLLGRAMALKAKTAMHAPPASAAVVLMNRWADAVDNILATHCANPSLVDGVYQTADALKFVATMNRGGSDPVPAAVKEQFATAMSTAQLQSVMRVVENNLISVQPTLRLRTLQLLSLFDQLPLEEGDEDS</sequence>
<evidence type="ECO:0000313" key="1">
    <source>
        <dbReference type="EMBL" id="KAJ1941553.1"/>
    </source>
</evidence>
<comment type="caution">
    <text evidence="1">The sequence shown here is derived from an EMBL/GenBank/DDBJ whole genome shotgun (WGS) entry which is preliminary data.</text>
</comment>
<dbReference type="Proteomes" id="UP001150603">
    <property type="component" value="Unassembled WGS sequence"/>
</dbReference>
<protein>
    <submittedName>
        <fullName evidence="1">U3 snoRNP protein</fullName>
    </submittedName>
</protein>
<reference evidence="1" key="1">
    <citation type="submission" date="2022-07" db="EMBL/GenBank/DDBJ databases">
        <title>Phylogenomic reconstructions and comparative analyses of Kickxellomycotina fungi.</title>
        <authorList>
            <person name="Reynolds N.K."/>
            <person name="Stajich J.E."/>
            <person name="Barry K."/>
            <person name="Grigoriev I.V."/>
            <person name="Crous P."/>
            <person name="Smith M.E."/>
        </authorList>
    </citation>
    <scope>NUCLEOTIDE SEQUENCE</scope>
    <source>
        <strain evidence="1">NRRL 5244</strain>
    </source>
</reference>
<organism evidence="1 2">
    <name type="scientific">Linderina macrospora</name>
    <dbReference type="NCBI Taxonomy" id="4868"/>
    <lineage>
        <taxon>Eukaryota</taxon>
        <taxon>Fungi</taxon>
        <taxon>Fungi incertae sedis</taxon>
        <taxon>Zoopagomycota</taxon>
        <taxon>Kickxellomycotina</taxon>
        <taxon>Kickxellomycetes</taxon>
        <taxon>Kickxellales</taxon>
        <taxon>Kickxellaceae</taxon>
        <taxon>Linderina</taxon>
    </lineage>
</organism>
<evidence type="ECO:0000313" key="2">
    <source>
        <dbReference type="Proteomes" id="UP001150603"/>
    </source>
</evidence>
<feature type="non-terminal residue" evidence="1">
    <location>
        <position position="706"/>
    </location>
</feature>
<name>A0ACC1J8E3_9FUNG</name>